<dbReference type="Proteomes" id="UP000256478">
    <property type="component" value="Unassembled WGS sequence"/>
</dbReference>
<keyword evidence="1" id="KW-1133">Transmembrane helix</keyword>
<comment type="caution">
    <text evidence="2">The sequence shown here is derived from an EMBL/GenBank/DDBJ whole genome shotgun (WGS) entry which is preliminary data.</text>
</comment>
<dbReference type="EMBL" id="QUOU01000001">
    <property type="protein sequence ID" value="REL28780.1"/>
    <property type="molecule type" value="Genomic_DNA"/>
</dbReference>
<evidence type="ECO:0000313" key="3">
    <source>
        <dbReference type="Proteomes" id="UP000256478"/>
    </source>
</evidence>
<keyword evidence="1" id="KW-0472">Membrane</keyword>
<name>A0A3E0TWH6_9GAMM</name>
<feature type="transmembrane region" description="Helical" evidence="1">
    <location>
        <begin position="75"/>
        <end position="104"/>
    </location>
</feature>
<dbReference type="OrthoDB" id="6228329at2"/>
<reference evidence="2 3" key="1">
    <citation type="submission" date="2018-08" db="EMBL/GenBank/DDBJ databases">
        <title>Thalassotalea euphylliae genome.</title>
        <authorList>
            <person name="Summers S."/>
            <person name="Rice S.A."/>
            <person name="Freckelton M.L."/>
            <person name="Nedved B.T."/>
            <person name="Hadfield M.G."/>
        </authorList>
    </citation>
    <scope>NUCLEOTIDE SEQUENCE [LARGE SCALE GENOMIC DNA]</scope>
    <source>
        <strain evidence="2 3">H1</strain>
    </source>
</reference>
<proteinExistence type="predicted"/>
<feature type="transmembrane region" description="Helical" evidence="1">
    <location>
        <begin position="46"/>
        <end position="68"/>
    </location>
</feature>
<dbReference type="AlphaFoldDB" id="A0A3E0TWH6"/>
<gene>
    <name evidence="2" type="ORF">DXX93_02355</name>
</gene>
<protein>
    <submittedName>
        <fullName evidence="2">Uncharacterized protein</fullName>
    </submittedName>
</protein>
<accession>A0A3E0TWH6</accession>
<dbReference type="RefSeq" id="WP_116009804.1">
    <property type="nucleotide sequence ID" value="NZ_QUOU01000001.1"/>
</dbReference>
<sequence>MSFFKSLVLAIVATLFLTYVLGTSLLDLFDVDVYMGDELIEPLKAISFAALTAVVLVIVAMAIVLTVFGSILFVGLLVVGALGLAAIGVFWPVLVVAFIIWLVMRDDKRSVHS</sequence>
<evidence type="ECO:0000256" key="1">
    <source>
        <dbReference type="SAM" id="Phobius"/>
    </source>
</evidence>
<keyword evidence="1" id="KW-0812">Transmembrane</keyword>
<organism evidence="2 3">
    <name type="scientific">Thalassotalea euphylliae</name>
    <dbReference type="NCBI Taxonomy" id="1655234"/>
    <lineage>
        <taxon>Bacteria</taxon>
        <taxon>Pseudomonadati</taxon>
        <taxon>Pseudomonadota</taxon>
        <taxon>Gammaproteobacteria</taxon>
        <taxon>Alteromonadales</taxon>
        <taxon>Colwelliaceae</taxon>
        <taxon>Thalassotalea</taxon>
    </lineage>
</organism>
<evidence type="ECO:0000313" key="2">
    <source>
        <dbReference type="EMBL" id="REL28780.1"/>
    </source>
</evidence>